<evidence type="ECO:0000256" key="1">
    <source>
        <dbReference type="SAM" id="MobiDB-lite"/>
    </source>
</evidence>
<feature type="compositionally biased region" description="Pro residues" evidence="1">
    <location>
        <begin position="19"/>
        <end position="33"/>
    </location>
</feature>
<reference evidence="2" key="1">
    <citation type="journal article" date="2014" name="Nat. Commun.">
        <title>The rainbow trout genome provides novel insights into evolution after whole-genome duplication in vertebrates.</title>
        <authorList>
            <person name="Berthelot C."/>
            <person name="Brunet F."/>
            <person name="Chalopin D."/>
            <person name="Juanchich A."/>
            <person name="Bernard M."/>
            <person name="Noel B."/>
            <person name="Bento P."/>
            <person name="Da Silva C."/>
            <person name="Labadie K."/>
            <person name="Alberti A."/>
            <person name="Aury J.M."/>
            <person name="Louis A."/>
            <person name="Dehais P."/>
            <person name="Bardou P."/>
            <person name="Montfort J."/>
            <person name="Klopp C."/>
            <person name="Cabau C."/>
            <person name="Gaspin C."/>
            <person name="Thorgaard G.H."/>
            <person name="Boussaha M."/>
            <person name="Quillet E."/>
            <person name="Guyomard R."/>
            <person name="Galiana D."/>
            <person name="Bobe J."/>
            <person name="Volff J.N."/>
            <person name="Genet C."/>
            <person name="Wincker P."/>
            <person name="Jaillon O."/>
            <person name="Roest Crollius H."/>
            <person name="Guiguen Y."/>
        </authorList>
    </citation>
    <scope>NUCLEOTIDE SEQUENCE [LARGE SCALE GENOMIC DNA]</scope>
</reference>
<dbReference type="PaxDb" id="8022-A0A060WRE3"/>
<feature type="region of interest" description="Disordered" evidence="1">
    <location>
        <begin position="71"/>
        <end position="140"/>
    </location>
</feature>
<gene>
    <name evidence="2" type="ORF">GSONMT00036741001</name>
</gene>
<dbReference type="AlphaFoldDB" id="A0A060WRE3"/>
<protein>
    <submittedName>
        <fullName evidence="2">Uncharacterized protein</fullName>
    </submittedName>
</protein>
<evidence type="ECO:0000313" key="2">
    <source>
        <dbReference type="EMBL" id="CDQ69706.1"/>
    </source>
</evidence>
<reference evidence="2" key="2">
    <citation type="submission" date="2014-03" db="EMBL/GenBank/DDBJ databases">
        <authorList>
            <person name="Genoscope - CEA"/>
        </authorList>
    </citation>
    <scope>NUCLEOTIDE SEQUENCE</scope>
</reference>
<feature type="compositionally biased region" description="Acidic residues" evidence="1">
    <location>
        <begin position="107"/>
        <end position="136"/>
    </location>
</feature>
<organism evidence="2 3">
    <name type="scientific">Oncorhynchus mykiss</name>
    <name type="common">Rainbow trout</name>
    <name type="synonym">Salmo gairdneri</name>
    <dbReference type="NCBI Taxonomy" id="8022"/>
    <lineage>
        <taxon>Eukaryota</taxon>
        <taxon>Metazoa</taxon>
        <taxon>Chordata</taxon>
        <taxon>Craniata</taxon>
        <taxon>Vertebrata</taxon>
        <taxon>Euteleostomi</taxon>
        <taxon>Actinopterygii</taxon>
        <taxon>Neopterygii</taxon>
        <taxon>Teleostei</taxon>
        <taxon>Protacanthopterygii</taxon>
        <taxon>Salmoniformes</taxon>
        <taxon>Salmonidae</taxon>
        <taxon>Salmoninae</taxon>
        <taxon>Oncorhynchus</taxon>
    </lineage>
</organism>
<dbReference type="Proteomes" id="UP000193380">
    <property type="component" value="Unassembled WGS sequence"/>
</dbReference>
<feature type="region of interest" description="Disordered" evidence="1">
    <location>
        <begin position="271"/>
        <end position="315"/>
    </location>
</feature>
<feature type="compositionally biased region" description="Basic and acidic residues" evidence="1">
    <location>
        <begin position="288"/>
        <end position="304"/>
    </location>
</feature>
<evidence type="ECO:0000313" key="3">
    <source>
        <dbReference type="Proteomes" id="UP000193380"/>
    </source>
</evidence>
<proteinExistence type="predicted"/>
<name>A0A060WRE3_ONCMY</name>
<accession>A0A060WRE3</accession>
<feature type="compositionally biased region" description="Low complexity" evidence="1">
    <location>
        <begin position="93"/>
        <end position="105"/>
    </location>
</feature>
<feature type="region of interest" description="Disordered" evidence="1">
    <location>
        <begin position="188"/>
        <end position="256"/>
    </location>
</feature>
<sequence length="315" mass="34630">MEKPFLSLFAGPISQTTLPDPPTQTRPYPPIVEPKPEVPDPTRLTEPSTTHSVLRTLFLCLSPCRHEGEQAISNSCKDPGGDGLCSSEDKITRGSTSTGQQRQSQEVVEEPESEREEPESEREEPESEREEPESEREECLLRDELLVIPLEPLVPYVPLGDPCQADITLPRSTLARDVVWSFEDLAPLPPPSLNQQPSVPLASPSTERTSGPAVGLSSPAGLRPQPSPQDSNSQEAAGEHLIPSRNSGRSRVQVDTPGVHNLPIQAMVRITRRNTDVQPQRLSGQMRGKSDNVGDKKTLKDLFKTFDPTSSPFRQ</sequence>
<feature type="region of interest" description="Disordered" evidence="1">
    <location>
        <begin position="1"/>
        <end position="50"/>
    </location>
</feature>
<dbReference type="EMBL" id="FR904680">
    <property type="protein sequence ID" value="CDQ69706.1"/>
    <property type="molecule type" value="Genomic_DNA"/>
</dbReference>
<dbReference type="STRING" id="8022.A0A060WRE3"/>